<dbReference type="InterPro" id="IPR020471">
    <property type="entry name" value="AKR"/>
</dbReference>
<dbReference type="OrthoDB" id="48988at2759"/>
<accession>A0A9C7PSD9</accession>
<dbReference type="SUPFAM" id="SSF51430">
    <property type="entry name" value="NAD(P)-linked oxidoreductase"/>
    <property type="match status" value="1"/>
</dbReference>
<dbReference type="Gene3D" id="3.20.20.100">
    <property type="entry name" value="NADP-dependent oxidoreductase domain"/>
    <property type="match status" value="1"/>
</dbReference>
<dbReference type="PRINTS" id="PR00069">
    <property type="entry name" value="ALDKETRDTASE"/>
</dbReference>
<keyword evidence="3" id="KW-1185">Reference proteome</keyword>
<comment type="caution">
    <text evidence="2">The sequence shown here is derived from an EMBL/GenBank/DDBJ whole genome shotgun (WGS) entry which is preliminary data.</text>
</comment>
<dbReference type="CDD" id="cd19101">
    <property type="entry name" value="AKR_unchar"/>
    <property type="match status" value="1"/>
</dbReference>
<dbReference type="Pfam" id="PF00248">
    <property type="entry name" value="Aldo_ket_red"/>
    <property type="match status" value="1"/>
</dbReference>
<dbReference type="InterPro" id="IPR036812">
    <property type="entry name" value="NAD(P)_OxRdtase_dom_sf"/>
</dbReference>
<dbReference type="InterPro" id="IPR023210">
    <property type="entry name" value="NADP_OxRdtase_dom"/>
</dbReference>
<proteinExistence type="predicted"/>
<organism evidence="2 3">
    <name type="scientific">Galdieria partita</name>
    <dbReference type="NCBI Taxonomy" id="83374"/>
    <lineage>
        <taxon>Eukaryota</taxon>
        <taxon>Rhodophyta</taxon>
        <taxon>Bangiophyceae</taxon>
        <taxon>Galdieriales</taxon>
        <taxon>Galdieriaceae</taxon>
        <taxon>Galdieria</taxon>
    </lineage>
</organism>
<dbReference type="Proteomes" id="UP001061958">
    <property type="component" value="Unassembled WGS sequence"/>
</dbReference>
<gene>
    <name evidence="2" type="ORF">GpartN1_g1170.t1</name>
</gene>
<dbReference type="PANTHER" id="PTHR43147">
    <property type="entry name" value="PROTEIN TAS"/>
    <property type="match status" value="1"/>
</dbReference>
<evidence type="ECO:0000313" key="2">
    <source>
        <dbReference type="EMBL" id="GJQ09379.1"/>
    </source>
</evidence>
<dbReference type="EMBL" id="BQMJ01000008">
    <property type="protein sequence ID" value="GJQ09379.1"/>
    <property type="molecule type" value="Genomic_DNA"/>
</dbReference>
<dbReference type="GO" id="GO:0016491">
    <property type="term" value="F:oxidoreductase activity"/>
    <property type="evidence" value="ECO:0007669"/>
    <property type="project" value="InterPro"/>
</dbReference>
<protein>
    <recommendedName>
        <fullName evidence="1">NADP-dependent oxidoreductase domain-containing protein</fullName>
    </recommendedName>
</protein>
<evidence type="ECO:0000313" key="3">
    <source>
        <dbReference type="Proteomes" id="UP001061958"/>
    </source>
</evidence>
<dbReference type="PANTHER" id="PTHR43147:SF2">
    <property type="entry name" value="NADP-DEPENDENT OXIDOREDUCTASE DOMAIN-CONTAINING PROTEIN"/>
    <property type="match status" value="1"/>
</dbReference>
<evidence type="ECO:0000259" key="1">
    <source>
        <dbReference type="Pfam" id="PF00248"/>
    </source>
</evidence>
<name>A0A9C7PSD9_9RHOD</name>
<reference evidence="2" key="2">
    <citation type="submission" date="2022-01" db="EMBL/GenBank/DDBJ databases">
        <authorList>
            <person name="Hirooka S."/>
            <person name="Miyagishima S.Y."/>
        </authorList>
    </citation>
    <scope>NUCLEOTIDE SEQUENCE</scope>
    <source>
        <strain evidence="2">NBRC 102759</strain>
    </source>
</reference>
<dbReference type="AlphaFoldDB" id="A0A9C7PSD9"/>
<sequence length="335" mass="37941">MKHMEYSRIGEDLTISKLVTGLWQLSGAHGYVPSTSSVVTAMKGYVDNGVTTFDLADHYGDAEIYVGEFRKHVGKGFSDNHFQFLTKWVPRPGPMSKRVVEDAVDRSLKRMQCDRLDLLQFHWWDYSDKRYFDALGHLQELVDQGKLRCLGLTNFDTEHLQTIVSQGIKVCSNQVQFSVLDQRPLVEMVDYCHQHGIGVLAYGTLCGGFLSEKYVGLPEPSRRALDTASLVKYYQMIRVWGGWGLFQELLFVLKEIGEKYGVGVSQVAMRFVLEQRAVAGILVGARLGLSDHLSDNLNVFQCQLDEEDYQKIQSVTNKANDLYRVIGDCGDEYRG</sequence>
<reference evidence="2" key="1">
    <citation type="journal article" date="2022" name="Proc. Natl. Acad. Sci. U.S.A.">
        <title>Life cycle and functional genomics of the unicellular red alga Galdieria for elucidating algal and plant evolution and industrial use.</title>
        <authorList>
            <person name="Hirooka S."/>
            <person name="Itabashi T."/>
            <person name="Ichinose T.M."/>
            <person name="Onuma R."/>
            <person name="Fujiwara T."/>
            <person name="Yamashita S."/>
            <person name="Jong L.W."/>
            <person name="Tomita R."/>
            <person name="Iwane A.H."/>
            <person name="Miyagishima S.Y."/>
        </authorList>
    </citation>
    <scope>NUCLEOTIDE SEQUENCE</scope>
    <source>
        <strain evidence="2">NBRC 102759</strain>
    </source>
</reference>
<feature type="domain" description="NADP-dependent oxidoreductase" evidence="1">
    <location>
        <begin position="17"/>
        <end position="315"/>
    </location>
</feature>